<keyword evidence="5" id="KW-0268">Exocytosis</keyword>
<comment type="caution">
    <text evidence="10">The sequence shown here is derived from an EMBL/GenBank/DDBJ whole genome shotgun (WGS) entry which is preliminary data.</text>
</comment>
<evidence type="ECO:0000256" key="5">
    <source>
        <dbReference type="ARBA" id="ARBA00022483"/>
    </source>
</evidence>
<dbReference type="InterPro" id="IPR002909">
    <property type="entry name" value="IPT_dom"/>
</dbReference>
<evidence type="ECO:0000256" key="4">
    <source>
        <dbReference type="ARBA" id="ARBA00022448"/>
    </source>
</evidence>
<evidence type="ECO:0000256" key="3">
    <source>
        <dbReference type="ARBA" id="ARBA00017526"/>
    </source>
</evidence>
<evidence type="ECO:0000313" key="11">
    <source>
        <dbReference type="Proteomes" id="UP000288716"/>
    </source>
</evidence>
<feature type="region of interest" description="Disordered" evidence="8">
    <location>
        <begin position="1"/>
        <end position="40"/>
    </location>
</feature>
<name>A0A443S3L7_9ACAR</name>
<proteinExistence type="inferred from homology"/>
<sequence length="167" mass="18448">MDTNGVNRRLFTSEAPKVTGLPPNEGPPGTKMTIRGENPGTSQKDLVGLEICGFNCLMYADWKSSSKITARSGRCKGLGDVIVTTRSGGRGTCTVQFKGYEDIVNPTKDSAVWINEDEYFVFTNTRHRSVSSPSLYPQHPLGLCPDDDSPKKTERLWKSAFEKLFLP</sequence>
<gene>
    <name evidence="10" type="ORF">B4U80_01402</name>
</gene>
<dbReference type="GO" id="GO:0015031">
    <property type="term" value="P:protein transport"/>
    <property type="evidence" value="ECO:0007669"/>
    <property type="project" value="UniProtKB-KW"/>
</dbReference>
<evidence type="ECO:0000259" key="9">
    <source>
        <dbReference type="Pfam" id="PF01833"/>
    </source>
</evidence>
<dbReference type="AlphaFoldDB" id="A0A443S3L7"/>
<protein>
    <recommendedName>
        <fullName evidence="3">Exocyst complex component 2</fullName>
    </recommendedName>
    <alternativeName>
        <fullName evidence="7">Exocyst complex component Sec5</fullName>
    </alternativeName>
</protein>
<feature type="non-terminal residue" evidence="10">
    <location>
        <position position="167"/>
    </location>
</feature>
<accession>A0A443S3L7</accession>
<dbReference type="Pfam" id="PF01833">
    <property type="entry name" value="TIG"/>
    <property type="match status" value="1"/>
</dbReference>
<evidence type="ECO:0000256" key="6">
    <source>
        <dbReference type="ARBA" id="ARBA00022927"/>
    </source>
</evidence>
<dbReference type="Proteomes" id="UP000288716">
    <property type="component" value="Unassembled WGS sequence"/>
</dbReference>
<evidence type="ECO:0000256" key="1">
    <source>
        <dbReference type="ARBA" id="ARBA00002660"/>
    </source>
</evidence>
<dbReference type="FunFam" id="2.60.40.10:FF:000196">
    <property type="entry name" value="Exocyst complex component 2"/>
    <property type="match status" value="1"/>
</dbReference>
<keyword evidence="6" id="KW-0653">Protein transport</keyword>
<organism evidence="10 11">
    <name type="scientific">Leptotrombidium deliense</name>
    <dbReference type="NCBI Taxonomy" id="299467"/>
    <lineage>
        <taxon>Eukaryota</taxon>
        <taxon>Metazoa</taxon>
        <taxon>Ecdysozoa</taxon>
        <taxon>Arthropoda</taxon>
        <taxon>Chelicerata</taxon>
        <taxon>Arachnida</taxon>
        <taxon>Acari</taxon>
        <taxon>Acariformes</taxon>
        <taxon>Trombidiformes</taxon>
        <taxon>Prostigmata</taxon>
        <taxon>Anystina</taxon>
        <taxon>Parasitengona</taxon>
        <taxon>Trombiculoidea</taxon>
        <taxon>Trombiculidae</taxon>
        <taxon>Leptotrombidium</taxon>
    </lineage>
</organism>
<evidence type="ECO:0000256" key="2">
    <source>
        <dbReference type="ARBA" id="ARBA00010578"/>
    </source>
</evidence>
<comment type="similarity">
    <text evidence="2">Belongs to the SEC5 family.</text>
</comment>
<comment type="function">
    <text evidence="1">Component of the exocyst complex involved in the docking of exocytic vesicles with fusion sites on the plasma membrane.</text>
</comment>
<evidence type="ECO:0000256" key="7">
    <source>
        <dbReference type="ARBA" id="ARBA00029715"/>
    </source>
</evidence>
<dbReference type="GO" id="GO:0000145">
    <property type="term" value="C:exocyst"/>
    <property type="evidence" value="ECO:0007669"/>
    <property type="project" value="UniProtKB-ARBA"/>
</dbReference>
<dbReference type="GO" id="GO:0006887">
    <property type="term" value="P:exocytosis"/>
    <property type="evidence" value="ECO:0007669"/>
    <property type="project" value="UniProtKB-KW"/>
</dbReference>
<dbReference type="CDD" id="cd00603">
    <property type="entry name" value="IPT_PCSR"/>
    <property type="match status" value="1"/>
</dbReference>
<keyword evidence="11" id="KW-1185">Reference proteome</keyword>
<dbReference type="InterPro" id="IPR014756">
    <property type="entry name" value="Ig_E-set"/>
</dbReference>
<keyword evidence="4" id="KW-0813">Transport</keyword>
<feature type="domain" description="IPT/TIG" evidence="9">
    <location>
        <begin position="16"/>
        <end position="94"/>
    </location>
</feature>
<dbReference type="SUPFAM" id="SSF81296">
    <property type="entry name" value="E set domains"/>
    <property type="match status" value="1"/>
</dbReference>
<dbReference type="InterPro" id="IPR013783">
    <property type="entry name" value="Ig-like_fold"/>
</dbReference>
<evidence type="ECO:0000256" key="8">
    <source>
        <dbReference type="SAM" id="MobiDB-lite"/>
    </source>
</evidence>
<dbReference type="VEuPathDB" id="VectorBase:LDEU009964"/>
<evidence type="ECO:0000313" key="10">
    <source>
        <dbReference type="EMBL" id="RWS22074.1"/>
    </source>
</evidence>
<reference evidence="10 11" key="1">
    <citation type="journal article" date="2018" name="Gigascience">
        <title>Genomes of trombidid mites reveal novel predicted allergens and laterally-transferred genes associated with secondary metabolism.</title>
        <authorList>
            <person name="Dong X."/>
            <person name="Chaisiri K."/>
            <person name="Xia D."/>
            <person name="Armstrong S.D."/>
            <person name="Fang Y."/>
            <person name="Donnelly M.J."/>
            <person name="Kadowaki T."/>
            <person name="McGarry J.W."/>
            <person name="Darby A.C."/>
            <person name="Makepeace B.L."/>
        </authorList>
    </citation>
    <scope>NUCLEOTIDE SEQUENCE [LARGE SCALE GENOMIC DNA]</scope>
    <source>
        <strain evidence="10">UoL-UT</strain>
    </source>
</reference>
<dbReference type="STRING" id="299467.A0A443S3L7"/>
<dbReference type="EMBL" id="NCKV01009902">
    <property type="protein sequence ID" value="RWS22074.1"/>
    <property type="molecule type" value="Genomic_DNA"/>
</dbReference>
<dbReference type="OrthoDB" id="26242at2759"/>
<dbReference type="Gene3D" id="2.60.40.10">
    <property type="entry name" value="Immunoglobulins"/>
    <property type="match status" value="1"/>
</dbReference>